<organism evidence="3 4">
    <name type="scientific">Calocera cornea HHB12733</name>
    <dbReference type="NCBI Taxonomy" id="1353952"/>
    <lineage>
        <taxon>Eukaryota</taxon>
        <taxon>Fungi</taxon>
        <taxon>Dikarya</taxon>
        <taxon>Basidiomycota</taxon>
        <taxon>Agaricomycotina</taxon>
        <taxon>Dacrymycetes</taxon>
        <taxon>Dacrymycetales</taxon>
        <taxon>Dacrymycetaceae</taxon>
        <taxon>Calocera</taxon>
    </lineage>
</organism>
<dbReference type="InParanoid" id="A0A165DUY5"/>
<dbReference type="OrthoDB" id="3353107at2759"/>
<evidence type="ECO:0000256" key="1">
    <source>
        <dbReference type="SAM" id="MobiDB-lite"/>
    </source>
</evidence>
<dbReference type="Pfam" id="PF24764">
    <property type="entry name" value="rva_4"/>
    <property type="match status" value="1"/>
</dbReference>
<dbReference type="EMBL" id="KV424033">
    <property type="protein sequence ID" value="KZT53593.1"/>
    <property type="molecule type" value="Genomic_DNA"/>
</dbReference>
<dbReference type="PANTHER" id="PTHR46791:SF5">
    <property type="entry name" value="CLR5 DOMAIN-CONTAINING PROTEIN-RELATED"/>
    <property type="match status" value="1"/>
</dbReference>
<evidence type="ECO:0000313" key="3">
    <source>
        <dbReference type="EMBL" id="KZT53593.1"/>
    </source>
</evidence>
<evidence type="ECO:0000313" key="4">
    <source>
        <dbReference type="Proteomes" id="UP000076842"/>
    </source>
</evidence>
<dbReference type="PANTHER" id="PTHR46791">
    <property type="entry name" value="EXPRESSED PROTEIN"/>
    <property type="match status" value="1"/>
</dbReference>
<dbReference type="InterPro" id="IPR058913">
    <property type="entry name" value="Integrase_dom_put"/>
</dbReference>
<keyword evidence="4" id="KW-1185">Reference proteome</keyword>
<feature type="region of interest" description="Disordered" evidence="1">
    <location>
        <begin position="117"/>
        <end position="150"/>
    </location>
</feature>
<reference evidence="3 4" key="1">
    <citation type="journal article" date="2016" name="Mol. Biol. Evol.">
        <title>Comparative Genomics of Early-Diverging Mushroom-Forming Fungi Provides Insights into the Origins of Lignocellulose Decay Capabilities.</title>
        <authorList>
            <person name="Nagy L.G."/>
            <person name="Riley R."/>
            <person name="Tritt A."/>
            <person name="Adam C."/>
            <person name="Daum C."/>
            <person name="Floudas D."/>
            <person name="Sun H."/>
            <person name="Yadav J.S."/>
            <person name="Pangilinan J."/>
            <person name="Larsson K.H."/>
            <person name="Matsuura K."/>
            <person name="Barry K."/>
            <person name="Labutti K."/>
            <person name="Kuo R."/>
            <person name="Ohm R.A."/>
            <person name="Bhattacharya S.S."/>
            <person name="Shirouzu T."/>
            <person name="Yoshinaga Y."/>
            <person name="Martin F.M."/>
            <person name="Grigoriev I.V."/>
            <person name="Hibbett D.S."/>
        </authorList>
    </citation>
    <scope>NUCLEOTIDE SEQUENCE [LARGE SCALE GENOMIC DNA]</scope>
    <source>
        <strain evidence="3 4">HHB12733</strain>
    </source>
</reference>
<name>A0A165DUY5_9BASI</name>
<dbReference type="SUPFAM" id="SSF51126">
    <property type="entry name" value="Pectin lyase-like"/>
    <property type="match status" value="1"/>
</dbReference>
<dbReference type="InterPro" id="IPR011050">
    <property type="entry name" value="Pectin_lyase_fold/virulence"/>
</dbReference>
<dbReference type="Proteomes" id="UP000076842">
    <property type="component" value="Unassembled WGS sequence"/>
</dbReference>
<proteinExistence type="predicted"/>
<feature type="domain" description="Integrase core" evidence="2">
    <location>
        <begin position="1"/>
        <end position="108"/>
    </location>
</feature>
<protein>
    <recommendedName>
        <fullName evidence="2">Integrase core domain-containing protein</fullName>
    </recommendedName>
</protein>
<evidence type="ECO:0000259" key="2">
    <source>
        <dbReference type="Pfam" id="PF24764"/>
    </source>
</evidence>
<accession>A0A165DUY5</accession>
<sequence length="197" mass="23062">MVNVRGPGRGSYIWGKSVHNTRIERLWVDFNTDVTQRWAQLFYQMEDQDGLDPLNATHIWILHFLFLDELNDDAVSFQNQWNHHTMSLTRSRQVDQKPIDLFIWGCWEHGARGIDIGSRLGPTGEQPQPSTFDASPPDNPPSRMPHVDCSPPSCPYATHQIRFLIDRLRGQYEYPDAHHRRARWRLARQICDNFLTQ</sequence>
<dbReference type="AlphaFoldDB" id="A0A165DUY5"/>
<gene>
    <name evidence="3" type="ORF">CALCODRAFT_439862</name>
</gene>